<gene>
    <name evidence="3" type="ORF">KTT_29690</name>
</gene>
<feature type="region of interest" description="Disordered" evidence="1">
    <location>
        <begin position="127"/>
        <end position="159"/>
    </location>
</feature>
<proteinExistence type="predicted"/>
<sequence length="159" mass="18152">MLSHFDPRFLAIVGIFFLIMGVYSLVVGLRRQRLALAAGYTLPWYKHQTILTGVEYLLLTGVIVLHMSLLLQLLPASWAVIIVPIYTAMMFLSAIVLCAMFYLGLVSRRARSIQATPKRNSFANMVEEQSLQQQARSKERRRSRRQKAAQARRRQSGRA</sequence>
<evidence type="ECO:0000313" key="4">
    <source>
        <dbReference type="Proteomes" id="UP000287352"/>
    </source>
</evidence>
<dbReference type="OrthoDB" id="166687at2"/>
<keyword evidence="2" id="KW-0472">Membrane</keyword>
<protein>
    <submittedName>
        <fullName evidence="3">Uncharacterized protein</fullName>
    </submittedName>
</protein>
<keyword evidence="2" id="KW-0812">Transmembrane</keyword>
<evidence type="ECO:0000256" key="2">
    <source>
        <dbReference type="SAM" id="Phobius"/>
    </source>
</evidence>
<comment type="caution">
    <text evidence="3">The sequence shown here is derived from an EMBL/GenBank/DDBJ whole genome shotgun (WGS) entry which is preliminary data.</text>
</comment>
<dbReference type="AlphaFoldDB" id="A0A402A1T2"/>
<organism evidence="3 4">
    <name type="scientific">Tengunoibacter tsumagoiensis</name>
    <dbReference type="NCBI Taxonomy" id="2014871"/>
    <lineage>
        <taxon>Bacteria</taxon>
        <taxon>Bacillati</taxon>
        <taxon>Chloroflexota</taxon>
        <taxon>Ktedonobacteria</taxon>
        <taxon>Ktedonobacterales</taxon>
        <taxon>Dictyobacteraceae</taxon>
        <taxon>Tengunoibacter</taxon>
    </lineage>
</organism>
<evidence type="ECO:0000313" key="3">
    <source>
        <dbReference type="EMBL" id="GCE13110.1"/>
    </source>
</evidence>
<reference evidence="4" key="1">
    <citation type="submission" date="2018-12" db="EMBL/GenBank/DDBJ databases">
        <title>Tengunoibacter tsumagoiensis gen. nov., sp. nov., Dictyobacter kobayashii sp. nov., D. alpinus sp. nov., and D. joshuensis sp. nov. and description of Dictyobacteraceae fam. nov. within the order Ktedonobacterales isolated from Tengu-no-mugimeshi.</title>
        <authorList>
            <person name="Wang C.M."/>
            <person name="Zheng Y."/>
            <person name="Sakai Y."/>
            <person name="Toyoda A."/>
            <person name="Minakuchi Y."/>
            <person name="Abe K."/>
            <person name="Yokota A."/>
            <person name="Yabe S."/>
        </authorList>
    </citation>
    <scope>NUCLEOTIDE SEQUENCE [LARGE SCALE GENOMIC DNA]</scope>
    <source>
        <strain evidence="4">Uno3</strain>
    </source>
</reference>
<keyword evidence="2" id="KW-1133">Transmembrane helix</keyword>
<dbReference type="EMBL" id="BIFR01000001">
    <property type="protein sequence ID" value="GCE13110.1"/>
    <property type="molecule type" value="Genomic_DNA"/>
</dbReference>
<feature type="transmembrane region" description="Helical" evidence="2">
    <location>
        <begin position="12"/>
        <end position="29"/>
    </location>
</feature>
<dbReference type="Proteomes" id="UP000287352">
    <property type="component" value="Unassembled WGS sequence"/>
</dbReference>
<keyword evidence="4" id="KW-1185">Reference proteome</keyword>
<dbReference type="RefSeq" id="WP_126580668.1">
    <property type="nucleotide sequence ID" value="NZ_BIFR01000001.1"/>
</dbReference>
<feature type="transmembrane region" description="Helical" evidence="2">
    <location>
        <begin position="77"/>
        <end position="103"/>
    </location>
</feature>
<feature type="transmembrane region" description="Helical" evidence="2">
    <location>
        <begin position="50"/>
        <end position="71"/>
    </location>
</feature>
<feature type="compositionally biased region" description="Basic residues" evidence="1">
    <location>
        <begin position="138"/>
        <end position="159"/>
    </location>
</feature>
<evidence type="ECO:0000256" key="1">
    <source>
        <dbReference type="SAM" id="MobiDB-lite"/>
    </source>
</evidence>
<name>A0A402A1T2_9CHLR</name>
<accession>A0A402A1T2</accession>